<evidence type="ECO:0000313" key="2">
    <source>
        <dbReference type="EMBL" id="KAK1765020.1"/>
    </source>
</evidence>
<evidence type="ECO:0000256" key="1">
    <source>
        <dbReference type="SAM" id="MobiDB-lite"/>
    </source>
</evidence>
<reference evidence="2" key="1">
    <citation type="submission" date="2023-06" db="EMBL/GenBank/DDBJ databases">
        <title>Genome-scale phylogeny and comparative genomics of the fungal order Sordariales.</title>
        <authorList>
            <consortium name="Lawrence Berkeley National Laboratory"/>
            <person name="Hensen N."/>
            <person name="Bonometti L."/>
            <person name="Westerberg I."/>
            <person name="Brannstrom I.O."/>
            <person name="Guillou S."/>
            <person name="Cros-Aarteil S."/>
            <person name="Calhoun S."/>
            <person name="Haridas S."/>
            <person name="Kuo A."/>
            <person name="Mondo S."/>
            <person name="Pangilinan J."/>
            <person name="Riley R."/>
            <person name="Labutti K."/>
            <person name="Andreopoulos B."/>
            <person name="Lipzen A."/>
            <person name="Chen C."/>
            <person name="Yanf M."/>
            <person name="Daum C."/>
            <person name="Ng V."/>
            <person name="Clum A."/>
            <person name="Steindorff A."/>
            <person name="Ohm R."/>
            <person name="Martin F."/>
            <person name="Silar P."/>
            <person name="Natvig D."/>
            <person name="Lalanne C."/>
            <person name="Gautier V."/>
            <person name="Ament-Velasquez S.L."/>
            <person name="Kruys A."/>
            <person name="Hutchinson M.I."/>
            <person name="Powell A.J."/>
            <person name="Barry K."/>
            <person name="Miller A.N."/>
            <person name="Grigoriev I.V."/>
            <person name="Debuchy R."/>
            <person name="Gladieux P."/>
            <person name="Thoren M.H."/>
            <person name="Johannesson H."/>
        </authorList>
    </citation>
    <scope>NUCLEOTIDE SEQUENCE</scope>
    <source>
        <strain evidence="2">8032-3</strain>
    </source>
</reference>
<feature type="compositionally biased region" description="Basic and acidic residues" evidence="1">
    <location>
        <begin position="135"/>
        <end position="154"/>
    </location>
</feature>
<keyword evidence="3" id="KW-1185">Reference proteome</keyword>
<feature type="compositionally biased region" description="Basic and acidic residues" evidence="1">
    <location>
        <begin position="90"/>
        <end position="111"/>
    </location>
</feature>
<comment type="caution">
    <text evidence="2">The sequence shown here is derived from an EMBL/GenBank/DDBJ whole genome shotgun (WGS) entry which is preliminary data.</text>
</comment>
<sequence length="207" mass="22510">MTCYYTHNALFGCHNPSCPNSRPGRYVGAPLDARPGPQPVPQYGYPGGPHPGYQGYAPRPPNNYHPESQYYGYPPPGPGAAPAPNNQADYLREWLSDIGRRERASPLDRSAETPPSQSASRGGGGRGSSRPSGSQREERRGRTRGRGQDRREAGRGQPSSGRRASRVDFPPEIEIEEPDDGGDDAGVEGPPPRVPTPPRDQGYGYRY</sequence>
<name>A0AAJ0BV23_9PEZI</name>
<dbReference type="EMBL" id="MU839017">
    <property type="protein sequence ID" value="KAK1765020.1"/>
    <property type="molecule type" value="Genomic_DNA"/>
</dbReference>
<dbReference type="GeneID" id="85313311"/>
<gene>
    <name evidence="2" type="ORF">QBC33DRAFT_561304</name>
</gene>
<feature type="compositionally biased region" description="Pro residues" evidence="1">
    <location>
        <begin position="189"/>
        <end position="198"/>
    </location>
</feature>
<protein>
    <submittedName>
        <fullName evidence="2">Uncharacterized protein</fullName>
    </submittedName>
</protein>
<proteinExistence type="predicted"/>
<dbReference type="Proteomes" id="UP001244011">
    <property type="component" value="Unassembled WGS sequence"/>
</dbReference>
<dbReference type="AlphaFoldDB" id="A0AAJ0BV23"/>
<dbReference type="RefSeq" id="XP_060281233.1">
    <property type="nucleotide sequence ID" value="XM_060430124.1"/>
</dbReference>
<feature type="compositionally biased region" description="Acidic residues" evidence="1">
    <location>
        <begin position="171"/>
        <end position="186"/>
    </location>
</feature>
<evidence type="ECO:0000313" key="3">
    <source>
        <dbReference type="Proteomes" id="UP001244011"/>
    </source>
</evidence>
<accession>A0AAJ0BV23</accession>
<organism evidence="2 3">
    <name type="scientific">Phialemonium atrogriseum</name>
    <dbReference type="NCBI Taxonomy" id="1093897"/>
    <lineage>
        <taxon>Eukaryota</taxon>
        <taxon>Fungi</taxon>
        <taxon>Dikarya</taxon>
        <taxon>Ascomycota</taxon>
        <taxon>Pezizomycotina</taxon>
        <taxon>Sordariomycetes</taxon>
        <taxon>Sordariomycetidae</taxon>
        <taxon>Cephalothecales</taxon>
        <taxon>Cephalothecaceae</taxon>
        <taxon>Phialemonium</taxon>
    </lineage>
</organism>
<feature type="region of interest" description="Disordered" evidence="1">
    <location>
        <begin position="17"/>
        <end position="207"/>
    </location>
</feature>